<dbReference type="EMBL" id="JALIDZ010000013">
    <property type="protein sequence ID" value="MCT8974637.1"/>
    <property type="molecule type" value="Genomic_DNA"/>
</dbReference>
<name>A0AAW5R6C5_9HYPH</name>
<organism evidence="1 2">
    <name type="scientific">Microbaculum marinisediminis</name>
    <dbReference type="NCBI Taxonomy" id="2931392"/>
    <lineage>
        <taxon>Bacteria</taxon>
        <taxon>Pseudomonadati</taxon>
        <taxon>Pseudomonadota</taxon>
        <taxon>Alphaproteobacteria</taxon>
        <taxon>Hyphomicrobiales</taxon>
        <taxon>Tepidamorphaceae</taxon>
        <taxon>Microbaculum</taxon>
    </lineage>
</organism>
<sequence>MPTEAKSKRLSDTQLAILIAAAGRDDGNVLPTPSSLQTKGAALKQVQGTQLKAGPIAGSDAPNGITRFSGI</sequence>
<accession>A0AAW5R6C5</accession>
<protein>
    <submittedName>
        <fullName evidence="1">Uncharacterized protein</fullName>
    </submittedName>
</protein>
<comment type="caution">
    <text evidence="1">The sequence shown here is derived from an EMBL/GenBank/DDBJ whole genome shotgun (WGS) entry which is preliminary data.</text>
</comment>
<gene>
    <name evidence="1" type="ORF">MUB46_22455</name>
</gene>
<evidence type="ECO:0000313" key="1">
    <source>
        <dbReference type="EMBL" id="MCT8974637.1"/>
    </source>
</evidence>
<evidence type="ECO:0000313" key="2">
    <source>
        <dbReference type="Proteomes" id="UP001320898"/>
    </source>
</evidence>
<dbReference type="RefSeq" id="WP_261618222.1">
    <property type="nucleotide sequence ID" value="NZ_JALIDZ010000013.1"/>
</dbReference>
<dbReference type="AlphaFoldDB" id="A0AAW5R6C5"/>
<proteinExistence type="predicted"/>
<dbReference type="Proteomes" id="UP001320898">
    <property type="component" value="Unassembled WGS sequence"/>
</dbReference>
<keyword evidence="2" id="KW-1185">Reference proteome</keyword>
<reference evidence="1 2" key="1">
    <citation type="submission" date="2022-04" db="EMBL/GenBank/DDBJ databases">
        <authorList>
            <person name="Ye Y.-Q."/>
            <person name="Du Z.-J."/>
        </authorList>
    </citation>
    <scope>NUCLEOTIDE SEQUENCE [LARGE SCALE GENOMIC DNA]</scope>
    <source>
        <strain evidence="1 2">A6E488</strain>
    </source>
</reference>